<dbReference type="Pfam" id="PF00512">
    <property type="entry name" value="HisKA"/>
    <property type="match status" value="1"/>
</dbReference>
<dbReference type="InterPro" id="IPR003660">
    <property type="entry name" value="HAMP_dom"/>
</dbReference>
<comment type="caution">
    <text evidence="17">The sequence shown here is derived from an EMBL/GenBank/DDBJ whole genome shotgun (WGS) entry which is preliminary data.</text>
</comment>
<dbReference type="SMART" id="SM00387">
    <property type="entry name" value="HATPase_c"/>
    <property type="match status" value="1"/>
</dbReference>
<dbReference type="InterPro" id="IPR036890">
    <property type="entry name" value="HATPase_C_sf"/>
</dbReference>
<dbReference type="FunFam" id="3.30.565.10:FF:000006">
    <property type="entry name" value="Sensor histidine kinase WalK"/>
    <property type="match status" value="1"/>
</dbReference>
<evidence type="ECO:0000256" key="3">
    <source>
        <dbReference type="ARBA" id="ARBA00022475"/>
    </source>
</evidence>
<dbReference type="InterPro" id="IPR004358">
    <property type="entry name" value="Sig_transdc_His_kin-like_C"/>
</dbReference>
<dbReference type="GO" id="GO:0000155">
    <property type="term" value="F:phosphorelay sensor kinase activity"/>
    <property type="evidence" value="ECO:0007669"/>
    <property type="project" value="InterPro"/>
</dbReference>
<dbReference type="SUPFAM" id="SSF47384">
    <property type="entry name" value="Homodimeric domain of signal transducing histidine kinase"/>
    <property type="match status" value="1"/>
</dbReference>
<evidence type="ECO:0000256" key="8">
    <source>
        <dbReference type="ARBA" id="ARBA00022741"/>
    </source>
</evidence>
<evidence type="ECO:0000256" key="7">
    <source>
        <dbReference type="ARBA" id="ARBA00022692"/>
    </source>
</evidence>
<dbReference type="PANTHER" id="PTHR45436:SF15">
    <property type="entry name" value="SENSOR HISTIDINE KINASE CUSS"/>
    <property type="match status" value="1"/>
</dbReference>
<evidence type="ECO:0000256" key="12">
    <source>
        <dbReference type="ARBA" id="ARBA00023012"/>
    </source>
</evidence>
<dbReference type="Pfam" id="PF21085">
    <property type="entry name" value="CusS"/>
    <property type="match status" value="1"/>
</dbReference>
<comment type="catalytic activity">
    <reaction evidence="1 14">
        <text>ATP + protein L-histidine = ADP + protein N-phospho-L-histidine.</text>
        <dbReference type="EC" id="2.7.13.3"/>
    </reaction>
</comment>
<evidence type="ECO:0000259" key="15">
    <source>
        <dbReference type="PROSITE" id="PS50109"/>
    </source>
</evidence>
<dbReference type="CDD" id="cd06225">
    <property type="entry name" value="HAMP"/>
    <property type="match status" value="1"/>
</dbReference>
<dbReference type="InterPro" id="IPR048590">
    <property type="entry name" value="CusS-like_sensor"/>
</dbReference>
<accession>A0A418X8J9</accession>
<dbReference type="OrthoDB" id="5561773at2"/>
<organism evidence="17 18">
    <name type="scientific">Pseudomonas cavernicola</name>
    <dbReference type="NCBI Taxonomy" id="2320866"/>
    <lineage>
        <taxon>Bacteria</taxon>
        <taxon>Pseudomonadati</taxon>
        <taxon>Pseudomonadota</taxon>
        <taxon>Gammaproteobacteria</taxon>
        <taxon>Pseudomonadales</taxon>
        <taxon>Pseudomonadaceae</taxon>
        <taxon>Pseudomonas</taxon>
    </lineage>
</organism>
<name>A0A418X8J9_9PSED</name>
<dbReference type="Pfam" id="PF00672">
    <property type="entry name" value="HAMP"/>
    <property type="match status" value="1"/>
</dbReference>
<keyword evidence="11 14" id="KW-1133">Transmembrane helix</keyword>
<evidence type="ECO:0000256" key="1">
    <source>
        <dbReference type="ARBA" id="ARBA00000085"/>
    </source>
</evidence>
<dbReference type="NCBIfam" id="TIGR01386">
    <property type="entry name" value="cztS_silS_copS"/>
    <property type="match status" value="1"/>
</dbReference>
<keyword evidence="18" id="KW-1185">Reference proteome</keyword>
<protein>
    <recommendedName>
        <fullName evidence="14">Sensor protein</fullName>
        <ecNumber evidence="14">2.7.13.3</ecNumber>
    </recommendedName>
</protein>
<dbReference type="InterPro" id="IPR003594">
    <property type="entry name" value="HATPase_dom"/>
</dbReference>
<dbReference type="InterPro" id="IPR005467">
    <property type="entry name" value="His_kinase_dom"/>
</dbReference>
<dbReference type="Gene3D" id="1.10.287.130">
    <property type="match status" value="1"/>
</dbReference>
<keyword evidence="5" id="KW-0597">Phosphoprotein</keyword>
<evidence type="ECO:0000256" key="4">
    <source>
        <dbReference type="ARBA" id="ARBA00022519"/>
    </source>
</evidence>
<reference evidence="17 18" key="1">
    <citation type="submission" date="2018-09" db="EMBL/GenBank/DDBJ databases">
        <authorList>
            <person name="Zhu H."/>
        </authorList>
    </citation>
    <scope>NUCLEOTIDE SEQUENCE [LARGE SCALE GENOMIC DNA]</scope>
    <source>
        <strain evidence="17 18">K1S02-6</strain>
    </source>
</reference>
<dbReference type="InterPro" id="IPR050428">
    <property type="entry name" value="TCS_sensor_his_kinase"/>
</dbReference>
<proteinExistence type="predicted"/>
<dbReference type="GO" id="GO:0005524">
    <property type="term" value="F:ATP binding"/>
    <property type="evidence" value="ECO:0007669"/>
    <property type="project" value="UniProtKB-KW"/>
</dbReference>
<evidence type="ECO:0000256" key="10">
    <source>
        <dbReference type="ARBA" id="ARBA00022840"/>
    </source>
</evidence>
<dbReference type="PROSITE" id="PS50885">
    <property type="entry name" value="HAMP"/>
    <property type="match status" value="1"/>
</dbReference>
<keyword evidence="7 14" id="KW-0812">Transmembrane</keyword>
<evidence type="ECO:0000256" key="11">
    <source>
        <dbReference type="ARBA" id="ARBA00022989"/>
    </source>
</evidence>
<dbReference type="InterPro" id="IPR003661">
    <property type="entry name" value="HisK_dim/P_dom"/>
</dbReference>
<dbReference type="Proteomes" id="UP000284021">
    <property type="component" value="Unassembled WGS sequence"/>
</dbReference>
<evidence type="ECO:0000256" key="14">
    <source>
        <dbReference type="RuleBase" id="RU364088"/>
    </source>
</evidence>
<dbReference type="PANTHER" id="PTHR45436">
    <property type="entry name" value="SENSOR HISTIDINE KINASE YKOH"/>
    <property type="match status" value="1"/>
</dbReference>
<keyword evidence="13 14" id="KW-0472">Membrane</keyword>
<dbReference type="EC" id="2.7.13.3" evidence="14"/>
<comment type="function">
    <text evidence="14">Member of a two-component regulatory system.</text>
</comment>
<comment type="subcellular location">
    <subcellularLocation>
        <location evidence="2">Cell inner membrane</location>
        <topology evidence="2">Multi-pass membrane protein</topology>
    </subcellularLocation>
</comment>
<feature type="transmembrane region" description="Helical" evidence="14">
    <location>
        <begin position="162"/>
        <end position="182"/>
    </location>
</feature>
<dbReference type="Gene3D" id="3.30.565.10">
    <property type="entry name" value="Histidine kinase-like ATPase, C-terminal domain"/>
    <property type="match status" value="1"/>
</dbReference>
<evidence type="ECO:0000313" key="17">
    <source>
        <dbReference type="EMBL" id="RJG08816.1"/>
    </source>
</evidence>
<dbReference type="EMBL" id="QYUR01000008">
    <property type="protein sequence ID" value="RJG08816.1"/>
    <property type="molecule type" value="Genomic_DNA"/>
</dbReference>
<feature type="domain" description="HAMP" evidence="16">
    <location>
        <begin position="183"/>
        <end position="236"/>
    </location>
</feature>
<dbReference type="InterPro" id="IPR036097">
    <property type="entry name" value="HisK_dim/P_sf"/>
</dbReference>
<gene>
    <name evidence="17" type="ORF">D3879_23430</name>
</gene>
<dbReference type="Pfam" id="PF02518">
    <property type="entry name" value="HATPase_c"/>
    <property type="match status" value="1"/>
</dbReference>
<evidence type="ECO:0000256" key="13">
    <source>
        <dbReference type="ARBA" id="ARBA00023136"/>
    </source>
</evidence>
<dbReference type="RefSeq" id="WP_119956616.1">
    <property type="nucleotide sequence ID" value="NZ_QYUR01000008.1"/>
</dbReference>
<evidence type="ECO:0000313" key="18">
    <source>
        <dbReference type="Proteomes" id="UP000284021"/>
    </source>
</evidence>
<feature type="transmembrane region" description="Helical" evidence="14">
    <location>
        <begin position="12"/>
        <end position="32"/>
    </location>
</feature>
<keyword evidence="9 14" id="KW-0418">Kinase</keyword>
<keyword evidence="12 14" id="KW-0902">Two-component regulatory system</keyword>
<keyword evidence="6 14" id="KW-0808">Transferase</keyword>
<dbReference type="CDD" id="cd00082">
    <property type="entry name" value="HisKA"/>
    <property type="match status" value="1"/>
</dbReference>
<keyword evidence="4 14" id="KW-0997">Cell inner membrane</keyword>
<evidence type="ECO:0000256" key="6">
    <source>
        <dbReference type="ARBA" id="ARBA00022679"/>
    </source>
</evidence>
<evidence type="ECO:0000259" key="16">
    <source>
        <dbReference type="PROSITE" id="PS50885"/>
    </source>
</evidence>
<keyword evidence="3 14" id="KW-1003">Cell membrane</keyword>
<keyword evidence="10 14" id="KW-0067">ATP-binding</keyword>
<dbReference type="SUPFAM" id="SSF55874">
    <property type="entry name" value="ATPase domain of HSP90 chaperone/DNA topoisomerase II/histidine kinase"/>
    <property type="match status" value="1"/>
</dbReference>
<evidence type="ECO:0000256" key="5">
    <source>
        <dbReference type="ARBA" id="ARBA00022553"/>
    </source>
</evidence>
<dbReference type="SMART" id="SM00304">
    <property type="entry name" value="HAMP"/>
    <property type="match status" value="1"/>
</dbReference>
<dbReference type="Gene3D" id="6.10.340.10">
    <property type="match status" value="1"/>
</dbReference>
<keyword evidence="8 14" id="KW-0547">Nucleotide-binding</keyword>
<dbReference type="SMART" id="SM00388">
    <property type="entry name" value="HisKA"/>
    <property type="match status" value="1"/>
</dbReference>
<dbReference type="InterPro" id="IPR006290">
    <property type="entry name" value="CztS_silS_copS"/>
</dbReference>
<evidence type="ECO:0000256" key="9">
    <source>
        <dbReference type="ARBA" id="ARBA00022777"/>
    </source>
</evidence>
<dbReference type="PROSITE" id="PS50109">
    <property type="entry name" value="HIS_KIN"/>
    <property type="match status" value="1"/>
</dbReference>
<dbReference type="AlphaFoldDB" id="A0A418X8J9"/>
<sequence>MRRLSLTVRLSLMFMLAVTAVLTVAGLGFNHLSQLHFKSLDQHTLLEKLQSSQSILGALPSIEAFDEAKPQLQALLGAHRELTAIILDSNAKVLFADPAQVSIPERFRTSAGQRDWEWQDQEQMFRGMTAQVAVTGQEKPLTVILVLEVTHHMSFFVTLQRWFWIGLVISALVSAGLGWVVARSGLRPLRQVTALAASMSAKSLKERIPMAPIPLELQQLVSSFNAMLARLDDAFVRLSNFSADIAHELRTPVSNLMTHTEVVLSRKRNTEDYEETLYSNLDDLTRMSRMIDDMLFLAKADNGLIIPERKRIALEEVVAKLLEYYYLLADERGIELELSGSGSVQGDVLMLHRAISNLLSNALRYTPQGKTISVQIRQNNVSTVLTVGNPGEPIPPEHLERLFDRFYRVDPARREGGPSNAGLGLAIARSIVEAHQGRIWCTSTSGWTAFHMEFPSPEISKDGLSLGRWTVS</sequence>
<dbReference type="FunFam" id="1.10.287.130:FF:000001">
    <property type="entry name" value="Two-component sensor histidine kinase"/>
    <property type="match status" value="1"/>
</dbReference>
<feature type="domain" description="Histidine kinase" evidence="15">
    <location>
        <begin position="244"/>
        <end position="458"/>
    </location>
</feature>
<evidence type="ECO:0000256" key="2">
    <source>
        <dbReference type="ARBA" id="ARBA00004429"/>
    </source>
</evidence>
<dbReference type="PRINTS" id="PR00344">
    <property type="entry name" value="BCTRLSENSOR"/>
</dbReference>
<dbReference type="GO" id="GO:0005886">
    <property type="term" value="C:plasma membrane"/>
    <property type="evidence" value="ECO:0007669"/>
    <property type="project" value="UniProtKB-SubCell"/>
</dbReference>